<dbReference type="KEGG" id="bgok:Pr1d_39410"/>
<name>A0A5B9QI02_9BACT</name>
<evidence type="ECO:0008006" key="5">
    <source>
        <dbReference type="Google" id="ProtNLM"/>
    </source>
</evidence>
<sequence precursor="true">MLNFTTAIVCLFFANSLLAPSLFAKEKLPAEQVSAVLTAGDDRTQADAELKPELESTASVDLGQPAEPTSKSEKTRSDQEQFTYPSQHHLWAKFPIGSWREIEITTETFDASGKIYGRSVTLQKETLKAIAEDSYVLETQATVEVSGKQIVGPVNTRILRLLTDRPGVVFSISRRDDEIVMLDERPIECEVWDVLYGEDAQNLRDRVYYSAEKFPHFLRRETFEEAEQVPVATTPTDTSGLVAEHVPLLIGDQLVPCVCEKSVRFREKGSIQSIRMISSKIPGGEAQAWSTDFNADAQPNRWSVLKLLDFGVNPAAGDSVQDDGTSLPGRTSQAK</sequence>
<feature type="signal peptide" evidence="2">
    <location>
        <begin position="1"/>
        <end position="24"/>
    </location>
</feature>
<feature type="chain" id="PRO_5022812916" description="SLA1 homology domain-containing protein" evidence="2">
    <location>
        <begin position="25"/>
        <end position="335"/>
    </location>
</feature>
<proteinExistence type="predicted"/>
<evidence type="ECO:0000313" key="3">
    <source>
        <dbReference type="EMBL" id="QEG36626.1"/>
    </source>
</evidence>
<dbReference type="Proteomes" id="UP000323917">
    <property type="component" value="Chromosome"/>
</dbReference>
<accession>A0A5B9QI02</accession>
<feature type="compositionally biased region" description="Polar residues" evidence="1">
    <location>
        <begin position="322"/>
        <end position="335"/>
    </location>
</feature>
<reference evidence="3 4" key="1">
    <citation type="submission" date="2019-08" db="EMBL/GenBank/DDBJ databases">
        <title>Deep-cultivation of Planctomycetes and their phenomic and genomic characterization uncovers novel biology.</title>
        <authorList>
            <person name="Wiegand S."/>
            <person name="Jogler M."/>
            <person name="Boedeker C."/>
            <person name="Pinto D."/>
            <person name="Vollmers J."/>
            <person name="Rivas-Marin E."/>
            <person name="Kohn T."/>
            <person name="Peeters S.H."/>
            <person name="Heuer A."/>
            <person name="Rast P."/>
            <person name="Oberbeckmann S."/>
            <person name="Bunk B."/>
            <person name="Jeske O."/>
            <person name="Meyerdierks A."/>
            <person name="Storesund J.E."/>
            <person name="Kallscheuer N."/>
            <person name="Luecker S."/>
            <person name="Lage O.M."/>
            <person name="Pohl T."/>
            <person name="Merkel B.J."/>
            <person name="Hornburger P."/>
            <person name="Mueller R.-W."/>
            <person name="Bruemmer F."/>
            <person name="Labrenz M."/>
            <person name="Spormann A.M."/>
            <person name="Op den Camp H."/>
            <person name="Overmann J."/>
            <person name="Amann R."/>
            <person name="Jetten M.S.M."/>
            <person name="Mascher T."/>
            <person name="Medema M.H."/>
            <person name="Devos D.P."/>
            <person name="Kaster A.-K."/>
            <person name="Ovreas L."/>
            <person name="Rohde M."/>
            <person name="Galperin M.Y."/>
            <person name="Jogler C."/>
        </authorList>
    </citation>
    <scope>NUCLEOTIDE SEQUENCE [LARGE SCALE GENOMIC DNA]</scope>
    <source>
        <strain evidence="3 4">Pr1d</strain>
    </source>
</reference>
<evidence type="ECO:0000256" key="1">
    <source>
        <dbReference type="SAM" id="MobiDB-lite"/>
    </source>
</evidence>
<dbReference type="EMBL" id="CP042913">
    <property type="protein sequence ID" value="QEG36626.1"/>
    <property type="molecule type" value="Genomic_DNA"/>
</dbReference>
<feature type="compositionally biased region" description="Basic and acidic residues" evidence="1">
    <location>
        <begin position="70"/>
        <end position="79"/>
    </location>
</feature>
<keyword evidence="4" id="KW-1185">Reference proteome</keyword>
<organism evidence="3 4">
    <name type="scientific">Bythopirellula goksoeyrii</name>
    <dbReference type="NCBI Taxonomy" id="1400387"/>
    <lineage>
        <taxon>Bacteria</taxon>
        <taxon>Pseudomonadati</taxon>
        <taxon>Planctomycetota</taxon>
        <taxon>Planctomycetia</taxon>
        <taxon>Pirellulales</taxon>
        <taxon>Lacipirellulaceae</taxon>
        <taxon>Bythopirellula</taxon>
    </lineage>
</organism>
<gene>
    <name evidence="3" type="ORF">Pr1d_39410</name>
</gene>
<feature type="region of interest" description="Disordered" evidence="1">
    <location>
        <begin position="316"/>
        <end position="335"/>
    </location>
</feature>
<dbReference type="OrthoDB" id="280496at2"/>
<keyword evidence="2" id="KW-0732">Signal</keyword>
<dbReference type="AlphaFoldDB" id="A0A5B9QI02"/>
<feature type="region of interest" description="Disordered" evidence="1">
    <location>
        <begin position="52"/>
        <end position="80"/>
    </location>
</feature>
<evidence type="ECO:0000313" key="4">
    <source>
        <dbReference type="Proteomes" id="UP000323917"/>
    </source>
</evidence>
<protein>
    <recommendedName>
        <fullName evidence="5">SLA1 homology domain-containing protein</fullName>
    </recommendedName>
</protein>
<evidence type="ECO:0000256" key="2">
    <source>
        <dbReference type="SAM" id="SignalP"/>
    </source>
</evidence>